<accession>A0A4U0GU07</accession>
<keyword evidence="1" id="KW-0472">Membrane</keyword>
<evidence type="ECO:0000313" key="2">
    <source>
        <dbReference type="EMBL" id="TJY62541.1"/>
    </source>
</evidence>
<feature type="transmembrane region" description="Helical" evidence="1">
    <location>
        <begin position="355"/>
        <end position="373"/>
    </location>
</feature>
<sequence>MPPQLPPNVPSFWEKIFNSVLLKLGVIFFLILLLLLPMSLVDDLIRERKYREQDVTAEISSKWGREQVISSPILAIPYDYVRETTERDEKGKDNIIKSIEQDWIFLLPNQVNIKTNVTPEYLKRGIYQSVVYNAQVEMAGDFSGLEQEKLGTDLNSVRWKDAKLVFGIRDLKGLLSSPTLTWDTTMMEIGTFEKTLQLFESNLVANIPLSDIGDTQKSFSIKMDLRGSKSLNYFPIANQTSIYVAGRWNNPSFNGGYLPEDRSVEADQFKATWKIPSFNRSLPAQWEGNPGRLYSFSGIDLNESRYFAQDELPTEMSSATNTTGSFTRSSDADMVQINFLPEVNNYQKTTRVAKYGILVIILTFASLFFTEILKKRRIHIIQYILIGVAMVLFYSLLLAISEYLNFNIAYVLAAVATVGLITSFIKSITKDLKIALLFAGILCLFYGFIFVLMQLRDYSLIVGTIGIFIILAVLMRVSTRINWYQFDRK</sequence>
<dbReference type="Proteomes" id="UP000309872">
    <property type="component" value="Unassembled WGS sequence"/>
</dbReference>
<feature type="transmembrane region" description="Helical" evidence="1">
    <location>
        <begin position="458"/>
        <end position="479"/>
    </location>
</feature>
<dbReference type="OrthoDB" id="9791851at2"/>
<feature type="transmembrane region" description="Helical" evidence="1">
    <location>
        <begin position="20"/>
        <end position="41"/>
    </location>
</feature>
<dbReference type="Pfam" id="PF06123">
    <property type="entry name" value="CreD"/>
    <property type="match status" value="1"/>
</dbReference>
<evidence type="ECO:0000256" key="1">
    <source>
        <dbReference type="SAM" id="Phobius"/>
    </source>
</evidence>
<feature type="transmembrane region" description="Helical" evidence="1">
    <location>
        <begin position="380"/>
        <end position="400"/>
    </location>
</feature>
<dbReference type="PANTHER" id="PTHR30092:SF0">
    <property type="entry name" value="INNER MEMBRANE PROTEIN CRED"/>
    <property type="match status" value="1"/>
</dbReference>
<dbReference type="PIRSF" id="PIRSF004548">
    <property type="entry name" value="CreD"/>
    <property type="match status" value="1"/>
</dbReference>
<keyword evidence="3" id="KW-1185">Reference proteome</keyword>
<reference evidence="2 3" key="1">
    <citation type="submission" date="2019-04" db="EMBL/GenBank/DDBJ databases">
        <title>Sphingobacterium olei sp. nov., isolated from oil-contaminated soil.</title>
        <authorList>
            <person name="Liu B."/>
        </authorList>
    </citation>
    <scope>NUCLEOTIDE SEQUENCE [LARGE SCALE GENOMIC DNA]</scope>
    <source>
        <strain evidence="2 3">Y3L14</strain>
    </source>
</reference>
<keyword evidence="1" id="KW-0812">Transmembrane</keyword>
<dbReference type="EMBL" id="SUKA01000008">
    <property type="protein sequence ID" value="TJY62541.1"/>
    <property type="molecule type" value="Genomic_DNA"/>
</dbReference>
<dbReference type="AlphaFoldDB" id="A0A4U0GU07"/>
<dbReference type="GO" id="GO:0005886">
    <property type="term" value="C:plasma membrane"/>
    <property type="evidence" value="ECO:0007669"/>
    <property type="project" value="TreeGrafter"/>
</dbReference>
<name>A0A4U0GU07_9SPHI</name>
<feature type="transmembrane region" description="Helical" evidence="1">
    <location>
        <begin position="406"/>
        <end position="425"/>
    </location>
</feature>
<organism evidence="2 3">
    <name type="scientific">Sphingobacterium alkalisoli</name>
    <dbReference type="NCBI Taxonomy" id="1874115"/>
    <lineage>
        <taxon>Bacteria</taxon>
        <taxon>Pseudomonadati</taxon>
        <taxon>Bacteroidota</taxon>
        <taxon>Sphingobacteriia</taxon>
        <taxon>Sphingobacteriales</taxon>
        <taxon>Sphingobacteriaceae</taxon>
        <taxon>Sphingobacterium</taxon>
    </lineage>
</organism>
<evidence type="ECO:0000313" key="3">
    <source>
        <dbReference type="Proteomes" id="UP000309872"/>
    </source>
</evidence>
<proteinExistence type="predicted"/>
<comment type="caution">
    <text evidence="2">The sequence shown here is derived from an EMBL/GenBank/DDBJ whole genome shotgun (WGS) entry which is preliminary data.</text>
</comment>
<dbReference type="NCBIfam" id="NF008712">
    <property type="entry name" value="PRK11715.1-1"/>
    <property type="match status" value="1"/>
</dbReference>
<protein>
    <submittedName>
        <fullName evidence="2">Cell envelope integrity protein CreD</fullName>
    </submittedName>
</protein>
<feature type="transmembrane region" description="Helical" evidence="1">
    <location>
        <begin position="432"/>
        <end position="452"/>
    </location>
</feature>
<gene>
    <name evidence="2" type="primary">creD</name>
    <name evidence="2" type="ORF">FAZ19_20640</name>
</gene>
<dbReference type="InterPro" id="IPR010364">
    <property type="entry name" value="Uncharacterised_IM_CreD"/>
</dbReference>
<dbReference type="PANTHER" id="PTHR30092">
    <property type="entry name" value="INNER MEMBRANE PROTEIN CRED"/>
    <property type="match status" value="1"/>
</dbReference>
<keyword evidence="1" id="KW-1133">Transmembrane helix</keyword>